<comment type="caution">
    <text evidence="2">The sequence shown here is derived from an EMBL/GenBank/DDBJ whole genome shotgun (WGS) entry which is preliminary data.</text>
</comment>
<proteinExistence type="predicted"/>
<dbReference type="PANTHER" id="PTHR36341">
    <property type="entry name" value="DUF2996 FAMILY PROTEIN"/>
    <property type="match status" value="1"/>
</dbReference>
<dbReference type="EMBL" id="DSPX01000013">
    <property type="protein sequence ID" value="HGF99383.1"/>
    <property type="molecule type" value="Genomic_DNA"/>
</dbReference>
<sequence length="155" mass="17165">MAEDKTPAEAKTAQAPPAESAKAAEKKAKPPALEEKPFADFIHQDYLPALKKALSNQGIEDLEVTLQKQKLPMAGNGSNSECWQVIGKWLAGKRQFNVYFPKADIQGQRAFSCSSWGAKPSTIEPFLIDERKITLELLVFGVIQRLNAQKWLAPN</sequence>
<gene>
    <name evidence="2" type="ORF">ENR15_01600</name>
</gene>
<protein>
    <submittedName>
        <fullName evidence="2">DUF2996 domain-containing protein</fullName>
    </submittedName>
</protein>
<dbReference type="InterPro" id="IPR021374">
    <property type="entry name" value="DUF2996"/>
</dbReference>
<feature type="compositionally biased region" description="Basic and acidic residues" evidence="1">
    <location>
        <begin position="22"/>
        <end position="36"/>
    </location>
</feature>
<reference evidence="2" key="1">
    <citation type="journal article" date="2020" name="mSystems">
        <title>Genome- and Community-Level Interaction Insights into Carbon Utilization and Element Cycling Functions of Hydrothermarchaeota in Hydrothermal Sediment.</title>
        <authorList>
            <person name="Zhou Z."/>
            <person name="Liu Y."/>
            <person name="Xu W."/>
            <person name="Pan J."/>
            <person name="Luo Z.H."/>
            <person name="Li M."/>
        </authorList>
    </citation>
    <scope>NUCLEOTIDE SEQUENCE [LARGE SCALE GENOMIC DNA]</scope>
    <source>
        <strain evidence="2">SpSt-374</strain>
    </source>
</reference>
<organism evidence="2">
    <name type="scientific">Planktothricoides sp. SpSt-374</name>
    <dbReference type="NCBI Taxonomy" id="2282167"/>
    <lineage>
        <taxon>Bacteria</taxon>
        <taxon>Bacillati</taxon>
        <taxon>Cyanobacteriota</taxon>
        <taxon>Cyanophyceae</taxon>
        <taxon>Oscillatoriophycideae</taxon>
        <taxon>Oscillatoriales</taxon>
        <taxon>Oscillatoriaceae</taxon>
        <taxon>Planktothricoides</taxon>
    </lineage>
</organism>
<name>A0A7C3ZJN8_9CYAN</name>
<feature type="region of interest" description="Disordered" evidence="1">
    <location>
        <begin position="1"/>
        <end position="36"/>
    </location>
</feature>
<dbReference type="AlphaFoldDB" id="A0A7C3ZJN8"/>
<dbReference type="Pfam" id="PF11210">
    <property type="entry name" value="DUF2996"/>
    <property type="match status" value="1"/>
</dbReference>
<accession>A0A7C3ZJN8</accession>
<evidence type="ECO:0000313" key="2">
    <source>
        <dbReference type="EMBL" id="HGF99383.1"/>
    </source>
</evidence>
<evidence type="ECO:0000256" key="1">
    <source>
        <dbReference type="SAM" id="MobiDB-lite"/>
    </source>
</evidence>
<dbReference type="PANTHER" id="PTHR36341:SF3">
    <property type="entry name" value="DUF2996 FAMILY PROTEIN"/>
    <property type="match status" value="1"/>
</dbReference>